<dbReference type="Proteomes" id="UP000724874">
    <property type="component" value="Unassembled WGS sequence"/>
</dbReference>
<comment type="caution">
    <text evidence="1">The sequence shown here is derived from an EMBL/GenBank/DDBJ whole genome shotgun (WGS) entry which is preliminary data.</text>
</comment>
<keyword evidence="2" id="KW-1185">Reference proteome</keyword>
<evidence type="ECO:0000313" key="1">
    <source>
        <dbReference type="EMBL" id="KAF8875735.1"/>
    </source>
</evidence>
<accession>A0A9P5TFV0</accession>
<dbReference type="AlphaFoldDB" id="A0A9P5TFV0"/>
<protein>
    <submittedName>
        <fullName evidence="1">Uncharacterized protein</fullName>
    </submittedName>
</protein>
<proteinExistence type="predicted"/>
<evidence type="ECO:0000313" key="2">
    <source>
        <dbReference type="Proteomes" id="UP000724874"/>
    </source>
</evidence>
<reference evidence="1" key="1">
    <citation type="submission" date="2020-11" db="EMBL/GenBank/DDBJ databases">
        <authorList>
            <consortium name="DOE Joint Genome Institute"/>
            <person name="Ahrendt S."/>
            <person name="Riley R."/>
            <person name="Andreopoulos W."/>
            <person name="LaButti K."/>
            <person name="Pangilinan J."/>
            <person name="Ruiz-duenas F.J."/>
            <person name="Barrasa J.M."/>
            <person name="Sanchez-Garcia M."/>
            <person name="Camarero S."/>
            <person name="Miyauchi S."/>
            <person name="Serrano A."/>
            <person name="Linde D."/>
            <person name="Babiker R."/>
            <person name="Drula E."/>
            <person name="Ayuso-Fernandez I."/>
            <person name="Pacheco R."/>
            <person name="Padilla G."/>
            <person name="Ferreira P."/>
            <person name="Barriuso J."/>
            <person name="Kellner H."/>
            <person name="Castanera R."/>
            <person name="Alfaro M."/>
            <person name="Ramirez L."/>
            <person name="Pisabarro A.G."/>
            <person name="Kuo A."/>
            <person name="Tritt A."/>
            <person name="Lipzen A."/>
            <person name="He G."/>
            <person name="Yan M."/>
            <person name="Ng V."/>
            <person name="Cullen D."/>
            <person name="Martin F."/>
            <person name="Rosso M.-N."/>
            <person name="Henrissat B."/>
            <person name="Hibbett D."/>
            <person name="Martinez A.T."/>
            <person name="Grigoriev I.V."/>
        </authorList>
    </citation>
    <scope>NUCLEOTIDE SEQUENCE</scope>
    <source>
        <strain evidence="1">AH 44721</strain>
    </source>
</reference>
<dbReference type="OrthoDB" id="3223806at2759"/>
<name>A0A9P5TFV0_GYMJU</name>
<sequence length="189" mass="21468">MELHQLEEIELEDDEAEQVTLRVPANATNLCRNKVIDFVPVKDAAYGLKLINKSGRDLYPYVFYFDNTNLSIRPFYKSISTALEGAKVDSPLKMNGSLTIGYGAGGVNPFYFQLEPGRDMDVNFLKIFVCTAPVDFSLMEQESPFVVTRGMAQKPPPKRKRNDVWDSILVPVIHRRWPQLIEPQLPSFA</sequence>
<gene>
    <name evidence="1" type="ORF">CPB84DRAFT_1689513</name>
</gene>
<dbReference type="EMBL" id="JADNYJ010000192">
    <property type="protein sequence ID" value="KAF8875735.1"/>
    <property type="molecule type" value="Genomic_DNA"/>
</dbReference>
<organism evidence="1 2">
    <name type="scientific">Gymnopilus junonius</name>
    <name type="common">Spectacular rustgill mushroom</name>
    <name type="synonym">Gymnopilus spectabilis subsp. junonius</name>
    <dbReference type="NCBI Taxonomy" id="109634"/>
    <lineage>
        <taxon>Eukaryota</taxon>
        <taxon>Fungi</taxon>
        <taxon>Dikarya</taxon>
        <taxon>Basidiomycota</taxon>
        <taxon>Agaricomycotina</taxon>
        <taxon>Agaricomycetes</taxon>
        <taxon>Agaricomycetidae</taxon>
        <taxon>Agaricales</taxon>
        <taxon>Agaricineae</taxon>
        <taxon>Hymenogastraceae</taxon>
        <taxon>Gymnopilus</taxon>
    </lineage>
</organism>